<feature type="domain" description="N-acetyltransferase" evidence="1">
    <location>
        <begin position="19"/>
        <end position="158"/>
    </location>
</feature>
<dbReference type="AlphaFoldDB" id="A0A4Y8IEK5"/>
<dbReference type="InterPro" id="IPR000182">
    <property type="entry name" value="GNAT_dom"/>
</dbReference>
<dbReference type="OrthoDB" id="156739at2"/>
<dbReference type="Pfam" id="PF13673">
    <property type="entry name" value="Acetyltransf_10"/>
    <property type="match status" value="1"/>
</dbReference>
<proteinExistence type="predicted"/>
<keyword evidence="2" id="KW-0808">Transferase</keyword>
<protein>
    <submittedName>
        <fullName evidence="2">GNAT family N-acetyltransferase</fullName>
    </submittedName>
</protein>
<accession>A0A4Y8IEK5</accession>
<dbReference type="EMBL" id="SOPW01000015">
    <property type="protein sequence ID" value="TFB14676.1"/>
    <property type="molecule type" value="Genomic_DNA"/>
</dbReference>
<dbReference type="PROSITE" id="PS51186">
    <property type="entry name" value="GNAT"/>
    <property type="match status" value="1"/>
</dbReference>
<comment type="caution">
    <text evidence="2">The sequence shown here is derived from an EMBL/GenBank/DDBJ whole genome shotgun (WGS) entry which is preliminary data.</text>
</comment>
<dbReference type="InterPro" id="IPR016181">
    <property type="entry name" value="Acyl_CoA_acyltransferase"/>
</dbReference>
<gene>
    <name evidence="2" type="ORF">E3U55_12810</name>
</gene>
<reference evidence="2 3" key="1">
    <citation type="submission" date="2019-03" db="EMBL/GenBank/DDBJ databases">
        <authorList>
            <person name="He R.-H."/>
        </authorList>
    </citation>
    <scope>NUCLEOTIDE SEQUENCE [LARGE SCALE GENOMIC DNA]</scope>
    <source>
        <strain evidence="3">SH 714</strain>
    </source>
</reference>
<keyword evidence="3" id="KW-1185">Reference proteome</keyword>
<dbReference type="RefSeq" id="WP_134340872.1">
    <property type="nucleotide sequence ID" value="NZ_SOPW01000015.1"/>
</dbReference>
<dbReference type="Gene3D" id="3.40.630.30">
    <property type="match status" value="1"/>
</dbReference>
<dbReference type="GO" id="GO:0016747">
    <property type="term" value="F:acyltransferase activity, transferring groups other than amino-acyl groups"/>
    <property type="evidence" value="ECO:0007669"/>
    <property type="project" value="InterPro"/>
</dbReference>
<name>A0A4Y8IEK5_9BACI</name>
<evidence type="ECO:0000313" key="3">
    <source>
        <dbReference type="Proteomes" id="UP000297975"/>
    </source>
</evidence>
<dbReference type="Proteomes" id="UP000297975">
    <property type="component" value="Unassembled WGS sequence"/>
</dbReference>
<organism evidence="2 3">
    <name type="scientific">Filobacillus milosensis</name>
    <dbReference type="NCBI Taxonomy" id="94137"/>
    <lineage>
        <taxon>Bacteria</taxon>
        <taxon>Bacillati</taxon>
        <taxon>Bacillota</taxon>
        <taxon>Bacilli</taxon>
        <taxon>Bacillales</taxon>
        <taxon>Bacillaceae</taxon>
        <taxon>Filobacillus</taxon>
    </lineage>
</organism>
<evidence type="ECO:0000313" key="2">
    <source>
        <dbReference type="EMBL" id="TFB14676.1"/>
    </source>
</evidence>
<dbReference type="CDD" id="cd04301">
    <property type="entry name" value="NAT_SF"/>
    <property type="match status" value="1"/>
</dbReference>
<dbReference type="SUPFAM" id="SSF55729">
    <property type="entry name" value="Acyl-CoA N-acyltransferases (Nat)"/>
    <property type="match status" value="1"/>
</dbReference>
<sequence length="158" mass="18592">MRYVQTREIIPEVDQSFLFELYASTRQNEMMLWGWDNQQQIEFLLIQYRAQQQSYEQQYPNLYKLLISVKSENAGRVLIDHSQSCLTLVDISLLPKFRGSGIGTKLIKELQHEAAKNKISIRLTVRPDNPALKLYKRLGFHVIDGNDINIYMEWKSLK</sequence>
<evidence type="ECO:0000259" key="1">
    <source>
        <dbReference type="PROSITE" id="PS51186"/>
    </source>
</evidence>